<feature type="region of interest" description="Disordered" evidence="1">
    <location>
        <begin position="53"/>
        <end position="76"/>
    </location>
</feature>
<dbReference type="Gene3D" id="3.40.190.10">
    <property type="entry name" value="Periplasmic binding protein-like II"/>
    <property type="match status" value="1"/>
</dbReference>
<dbReference type="PANTHER" id="PTHR30290:SF83">
    <property type="entry name" value="ABC TRANSPORTER SUBSTRATE-BINDING PROTEIN"/>
    <property type="match status" value="1"/>
</dbReference>
<evidence type="ECO:0000313" key="4">
    <source>
        <dbReference type="Proteomes" id="UP000238083"/>
    </source>
</evidence>
<name>A0A2T0R4C4_9ACTN</name>
<dbReference type="GO" id="GO:0015833">
    <property type="term" value="P:peptide transport"/>
    <property type="evidence" value="ECO:0007669"/>
    <property type="project" value="TreeGrafter"/>
</dbReference>
<dbReference type="AlphaFoldDB" id="A0A2T0R4C4"/>
<feature type="domain" description="Solute-binding protein family 5" evidence="2">
    <location>
        <begin position="109"/>
        <end position="490"/>
    </location>
</feature>
<dbReference type="GO" id="GO:0042597">
    <property type="term" value="C:periplasmic space"/>
    <property type="evidence" value="ECO:0007669"/>
    <property type="project" value="UniProtKB-ARBA"/>
</dbReference>
<dbReference type="SUPFAM" id="SSF53850">
    <property type="entry name" value="Periplasmic binding protein-like II"/>
    <property type="match status" value="1"/>
</dbReference>
<evidence type="ECO:0000313" key="3">
    <source>
        <dbReference type="EMBL" id="PRY15179.1"/>
    </source>
</evidence>
<dbReference type="PIRSF" id="PIRSF002741">
    <property type="entry name" value="MppA"/>
    <property type="match status" value="1"/>
</dbReference>
<dbReference type="EMBL" id="PVZF01000005">
    <property type="protein sequence ID" value="PRY15179.1"/>
    <property type="molecule type" value="Genomic_DNA"/>
</dbReference>
<accession>A0A2T0R4C4</accession>
<dbReference type="Gene3D" id="3.90.76.10">
    <property type="entry name" value="Dipeptide-binding Protein, Domain 1"/>
    <property type="match status" value="1"/>
</dbReference>
<proteinExistence type="predicted"/>
<dbReference type="InterPro" id="IPR030678">
    <property type="entry name" value="Peptide/Ni-bd"/>
</dbReference>
<gene>
    <name evidence="3" type="ORF">CLV37_105105</name>
</gene>
<protein>
    <submittedName>
        <fullName evidence="3">Oligopeptide transport system substrate-binding protein</fullName>
    </submittedName>
</protein>
<organism evidence="3 4">
    <name type="scientific">Kineococcus rhizosphaerae</name>
    <dbReference type="NCBI Taxonomy" id="559628"/>
    <lineage>
        <taxon>Bacteria</taxon>
        <taxon>Bacillati</taxon>
        <taxon>Actinomycetota</taxon>
        <taxon>Actinomycetes</taxon>
        <taxon>Kineosporiales</taxon>
        <taxon>Kineosporiaceae</taxon>
        <taxon>Kineococcus</taxon>
    </lineage>
</organism>
<evidence type="ECO:0000256" key="1">
    <source>
        <dbReference type="SAM" id="MobiDB-lite"/>
    </source>
</evidence>
<dbReference type="InterPro" id="IPR039424">
    <property type="entry name" value="SBP_5"/>
</dbReference>
<dbReference type="GO" id="GO:1904680">
    <property type="term" value="F:peptide transmembrane transporter activity"/>
    <property type="evidence" value="ECO:0007669"/>
    <property type="project" value="TreeGrafter"/>
</dbReference>
<dbReference type="CDD" id="cd00995">
    <property type="entry name" value="PBP2_NikA_DppA_OppA_like"/>
    <property type="match status" value="1"/>
</dbReference>
<dbReference type="PANTHER" id="PTHR30290">
    <property type="entry name" value="PERIPLASMIC BINDING COMPONENT OF ABC TRANSPORTER"/>
    <property type="match status" value="1"/>
</dbReference>
<feature type="compositionally biased region" description="Gly residues" evidence="1">
    <location>
        <begin position="53"/>
        <end position="66"/>
    </location>
</feature>
<dbReference type="Pfam" id="PF00496">
    <property type="entry name" value="SBP_bac_5"/>
    <property type="match status" value="1"/>
</dbReference>
<sequence length="569" mass="60954">MSSFEKDDLKPVQRIGVVTGSAFSRRNGLKGALGLAALATLAACGGNDDDNGGSGNGGGGGGGTGGDVVVNGSEPQNKLIPTNTNEVGGGRLLDSLWAGLVYYKADGTPENDLADSITSTDAQNYTIKIKTGQKFSDGTAITAKNFVDAWNYGALGTNKQLSSYFFQPIEGFDAVQADPPTAQTLSGLAVVDDTSFTVKLVQPQSDFPLRLGYSAFYPLPSNAFDDIDKYGENPVGNGPYKLKEEGAWQHNVRIDFVKNDTYDGPRKAQNDSLAFVFYETYDAAYAALQSGDLDVLDNIPPSALATYQDELGKRAVNQPSAVFQSFTIPQKLAHFEGDEGKLRRQAISYAIDRAAICKSVFSDTRTPAKDFTSPVIAGYSETVPGNEVLTADAAKAKQLWQQADAISPYSDTFTIGYNADGGHQEWVDAVTALLRQTLGIKAEGAPYPTFAALRTDITNRTIKGAFRSGWQADYPGLFNFIGPLYATGADSNDGDYSNPQVDSMLKQAEGTTDQDAANKILQEVQTILFTDLPAIPLWYSNASGGYGEKASNVEFGWNSVPLYYQVTKS</sequence>
<reference evidence="3 4" key="1">
    <citation type="submission" date="2018-03" db="EMBL/GenBank/DDBJ databases">
        <title>Genomic Encyclopedia of Archaeal and Bacterial Type Strains, Phase II (KMG-II): from individual species to whole genera.</title>
        <authorList>
            <person name="Goeker M."/>
        </authorList>
    </citation>
    <scope>NUCLEOTIDE SEQUENCE [LARGE SCALE GENOMIC DNA]</scope>
    <source>
        <strain evidence="3 4">DSM 19711</strain>
    </source>
</reference>
<keyword evidence="4" id="KW-1185">Reference proteome</keyword>
<dbReference type="Gene3D" id="3.10.105.10">
    <property type="entry name" value="Dipeptide-binding Protein, Domain 3"/>
    <property type="match status" value="1"/>
</dbReference>
<dbReference type="GO" id="GO:0043190">
    <property type="term" value="C:ATP-binding cassette (ABC) transporter complex"/>
    <property type="evidence" value="ECO:0007669"/>
    <property type="project" value="InterPro"/>
</dbReference>
<evidence type="ECO:0000259" key="2">
    <source>
        <dbReference type="Pfam" id="PF00496"/>
    </source>
</evidence>
<dbReference type="Proteomes" id="UP000238083">
    <property type="component" value="Unassembled WGS sequence"/>
</dbReference>
<comment type="caution">
    <text evidence="3">The sequence shown here is derived from an EMBL/GenBank/DDBJ whole genome shotgun (WGS) entry which is preliminary data.</text>
</comment>
<dbReference type="InterPro" id="IPR000914">
    <property type="entry name" value="SBP_5_dom"/>
</dbReference>